<dbReference type="InterPro" id="IPR015947">
    <property type="entry name" value="PUA-like_sf"/>
</dbReference>
<sequence>MGYLTEINTLVKPPKGSINLSQLKVGGIYTFTKDRERTFPLHIAMLLVADDWTFLGYCVAHQIVVKDKKTTITFEVLSLFTPEEQKTYTARFLEAAKKTGEV</sequence>
<dbReference type="EMBL" id="LCFD01000006">
    <property type="protein sequence ID" value="KKS86901.1"/>
    <property type="molecule type" value="Genomic_DNA"/>
</dbReference>
<dbReference type="AlphaFoldDB" id="A0A0G1EV41"/>
<evidence type="ECO:0000313" key="1">
    <source>
        <dbReference type="EMBL" id="KKS86901.1"/>
    </source>
</evidence>
<dbReference type="STRING" id="1618446.UV61_C0006G0102"/>
<gene>
    <name evidence="1" type="ORF">UV61_C0006G0102</name>
</gene>
<evidence type="ECO:0000313" key="2">
    <source>
        <dbReference type="Proteomes" id="UP000034050"/>
    </source>
</evidence>
<accession>A0A0G1EV41</accession>
<dbReference type="Proteomes" id="UP000034050">
    <property type="component" value="Unassembled WGS sequence"/>
</dbReference>
<proteinExistence type="predicted"/>
<protein>
    <submittedName>
        <fullName evidence="1">Uncharacterized protein</fullName>
    </submittedName>
</protein>
<dbReference type="SUPFAM" id="SSF88697">
    <property type="entry name" value="PUA domain-like"/>
    <property type="match status" value="1"/>
</dbReference>
<organism evidence="1 2">
    <name type="scientific">Candidatus Gottesmanbacteria bacterium GW2011_GWB1_43_11</name>
    <dbReference type="NCBI Taxonomy" id="1618446"/>
    <lineage>
        <taxon>Bacteria</taxon>
        <taxon>Candidatus Gottesmaniibacteriota</taxon>
    </lineage>
</organism>
<name>A0A0G1EV41_9BACT</name>
<comment type="caution">
    <text evidence="1">The sequence shown here is derived from an EMBL/GenBank/DDBJ whole genome shotgun (WGS) entry which is preliminary data.</text>
</comment>
<reference evidence="1 2" key="1">
    <citation type="journal article" date="2015" name="Nature">
        <title>rRNA introns, odd ribosomes, and small enigmatic genomes across a large radiation of phyla.</title>
        <authorList>
            <person name="Brown C.T."/>
            <person name="Hug L.A."/>
            <person name="Thomas B.C."/>
            <person name="Sharon I."/>
            <person name="Castelle C.J."/>
            <person name="Singh A."/>
            <person name="Wilkins M.J."/>
            <person name="Williams K.H."/>
            <person name="Banfield J.F."/>
        </authorList>
    </citation>
    <scope>NUCLEOTIDE SEQUENCE [LARGE SCALE GENOMIC DNA]</scope>
</reference>